<dbReference type="CDD" id="cd22534">
    <property type="entry name" value="KH-II_Era"/>
    <property type="match status" value="1"/>
</dbReference>
<protein>
    <recommendedName>
        <fullName evidence="2 6">GTPase Era</fullName>
    </recommendedName>
</protein>
<gene>
    <name evidence="6 11" type="primary">era</name>
    <name evidence="11" type="ORF">J3U87_27035</name>
</gene>
<feature type="region of interest" description="G3" evidence="7">
    <location>
        <begin position="59"/>
        <end position="62"/>
    </location>
</feature>
<keyword evidence="6" id="KW-1003">Cell membrane</keyword>
<dbReference type="SUPFAM" id="SSF52540">
    <property type="entry name" value="P-loop containing nucleoside triphosphate hydrolases"/>
    <property type="match status" value="1"/>
</dbReference>
<comment type="caution">
    <text evidence="6">Lacks conserved residue(s) required for the propagation of feature annotation.</text>
</comment>
<dbReference type="InterPro" id="IPR030388">
    <property type="entry name" value="G_ERA_dom"/>
</dbReference>
<dbReference type="InterPro" id="IPR005225">
    <property type="entry name" value="Small_GTP-bd"/>
</dbReference>
<dbReference type="Proteomes" id="UP000663929">
    <property type="component" value="Chromosome"/>
</dbReference>
<evidence type="ECO:0000256" key="8">
    <source>
        <dbReference type="RuleBase" id="RU003761"/>
    </source>
</evidence>
<dbReference type="EMBL" id="CP071793">
    <property type="protein sequence ID" value="QTD49257.1"/>
    <property type="molecule type" value="Genomic_DNA"/>
</dbReference>
<dbReference type="GO" id="GO:0000028">
    <property type="term" value="P:ribosomal small subunit assembly"/>
    <property type="evidence" value="ECO:0007669"/>
    <property type="project" value="TreeGrafter"/>
</dbReference>
<dbReference type="Gene3D" id="3.40.50.300">
    <property type="entry name" value="P-loop containing nucleotide triphosphate hydrolases"/>
    <property type="match status" value="1"/>
</dbReference>
<feature type="region of interest" description="G4" evidence="7">
    <location>
        <begin position="121"/>
        <end position="124"/>
    </location>
</feature>
<reference evidence="11" key="1">
    <citation type="submission" date="2021-03" db="EMBL/GenBank/DDBJ databases">
        <title>Acanthopleuribacteraceae sp. M133.</title>
        <authorList>
            <person name="Wang G."/>
        </authorList>
    </citation>
    <scope>NUCLEOTIDE SEQUENCE</scope>
    <source>
        <strain evidence="11">M133</strain>
    </source>
</reference>
<name>A0A8A4TID4_SULCO</name>
<dbReference type="GO" id="GO:0005525">
    <property type="term" value="F:GTP binding"/>
    <property type="evidence" value="ECO:0007669"/>
    <property type="project" value="UniProtKB-UniRule"/>
</dbReference>
<dbReference type="SUPFAM" id="SSF54814">
    <property type="entry name" value="Prokaryotic type KH domain (KH-domain type II)"/>
    <property type="match status" value="1"/>
</dbReference>
<keyword evidence="12" id="KW-1185">Reference proteome</keyword>
<dbReference type="HAMAP" id="MF_00367">
    <property type="entry name" value="GTPase_Era"/>
    <property type="match status" value="1"/>
</dbReference>
<evidence type="ECO:0000313" key="11">
    <source>
        <dbReference type="EMBL" id="QTD49257.1"/>
    </source>
</evidence>
<evidence type="ECO:0000313" key="12">
    <source>
        <dbReference type="Proteomes" id="UP000663929"/>
    </source>
</evidence>
<keyword evidence="6" id="KW-0690">Ribosome biogenesis</keyword>
<proteinExistence type="inferred from homology"/>
<evidence type="ECO:0000256" key="4">
    <source>
        <dbReference type="ARBA" id="ARBA00022884"/>
    </source>
</evidence>
<feature type="domain" description="KH type-2" evidence="9">
    <location>
        <begin position="202"/>
        <end position="280"/>
    </location>
</feature>
<dbReference type="NCBIfam" id="NF000908">
    <property type="entry name" value="PRK00089.1"/>
    <property type="match status" value="1"/>
</dbReference>
<comment type="subunit">
    <text evidence="6">Monomer.</text>
</comment>
<evidence type="ECO:0000259" key="9">
    <source>
        <dbReference type="PROSITE" id="PS50823"/>
    </source>
</evidence>
<organism evidence="11 12">
    <name type="scientific">Sulfidibacter corallicola</name>
    <dbReference type="NCBI Taxonomy" id="2818388"/>
    <lineage>
        <taxon>Bacteria</taxon>
        <taxon>Pseudomonadati</taxon>
        <taxon>Acidobacteriota</taxon>
        <taxon>Holophagae</taxon>
        <taxon>Acanthopleuribacterales</taxon>
        <taxon>Acanthopleuribacteraceae</taxon>
        <taxon>Sulfidibacter</taxon>
    </lineage>
</organism>
<keyword evidence="6" id="KW-0963">Cytoplasm</keyword>
<dbReference type="InterPro" id="IPR005662">
    <property type="entry name" value="GTPase_Era-like"/>
</dbReference>
<dbReference type="Pfam" id="PF01926">
    <property type="entry name" value="MMR_HSR1"/>
    <property type="match status" value="1"/>
</dbReference>
<keyword evidence="4 6" id="KW-0694">RNA-binding</keyword>
<dbReference type="GO" id="GO:0003924">
    <property type="term" value="F:GTPase activity"/>
    <property type="evidence" value="ECO:0007669"/>
    <property type="project" value="UniProtKB-UniRule"/>
</dbReference>
<feature type="region of interest" description="G2" evidence="7">
    <location>
        <begin position="38"/>
        <end position="42"/>
    </location>
</feature>
<dbReference type="PROSITE" id="PS51713">
    <property type="entry name" value="G_ERA"/>
    <property type="match status" value="1"/>
</dbReference>
<comment type="subcellular location">
    <subcellularLocation>
        <location evidence="6">Cytoplasm</location>
    </subcellularLocation>
    <subcellularLocation>
        <location evidence="6">Cell membrane</location>
        <topology evidence="6">Peripheral membrane protein</topology>
    </subcellularLocation>
</comment>
<dbReference type="CDD" id="cd04163">
    <property type="entry name" value="Era"/>
    <property type="match status" value="1"/>
</dbReference>
<evidence type="ECO:0000256" key="3">
    <source>
        <dbReference type="ARBA" id="ARBA00022741"/>
    </source>
</evidence>
<dbReference type="GO" id="GO:0005829">
    <property type="term" value="C:cytosol"/>
    <property type="evidence" value="ECO:0007669"/>
    <property type="project" value="TreeGrafter"/>
</dbReference>
<evidence type="ECO:0000259" key="10">
    <source>
        <dbReference type="PROSITE" id="PS51713"/>
    </source>
</evidence>
<dbReference type="GO" id="GO:0043024">
    <property type="term" value="F:ribosomal small subunit binding"/>
    <property type="evidence" value="ECO:0007669"/>
    <property type="project" value="TreeGrafter"/>
</dbReference>
<dbReference type="Gene3D" id="3.30.300.20">
    <property type="match status" value="1"/>
</dbReference>
<dbReference type="InterPro" id="IPR004044">
    <property type="entry name" value="KH_dom_type_2"/>
</dbReference>
<dbReference type="InterPro" id="IPR006073">
    <property type="entry name" value="GTP-bd"/>
</dbReference>
<evidence type="ECO:0000256" key="6">
    <source>
        <dbReference type="HAMAP-Rule" id="MF_00367"/>
    </source>
</evidence>
<dbReference type="PROSITE" id="PS50823">
    <property type="entry name" value="KH_TYPE_2"/>
    <property type="match status" value="1"/>
</dbReference>
<accession>A0A8A4TID4</accession>
<evidence type="ECO:0000256" key="7">
    <source>
        <dbReference type="PROSITE-ProRule" id="PRU01050"/>
    </source>
</evidence>
<dbReference type="GO" id="GO:0005886">
    <property type="term" value="C:plasma membrane"/>
    <property type="evidence" value="ECO:0007669"/>
    <property type="project" value="UniProtKB-SubCell"/>
</dbReference>
<keyword evidence="6" id="KW-0699">rRNA-binding</keyword>
<feature type="binding site" evidence="6">
    <location>
        <begin position="12"/>
        <end position="19"/>
    </location>
    <ligand>
        <name>GTP</name>
        <dbReference type="ChEBI" id="CHEBI:37565"/>
    </ligand>
</feature>
<dbReference type="RefSeq" id="WP_237378898.1">
    <property type="nucleotide sequence ID" value="NZ_CP071793.1"/>
</dbReference>
<dbReference type="NCBIfam" id="TIGR00231">
    <property type="entry name" value="small_GTP"/>
    <property type="match status" value="1"/>
</dbReference>
<dbReference type="GO" id="GO:0070181">
    <property type="term" value="F:small ribosomal subunit rRNA binding"/>
    <property type="evidence" value="ECO:0007669"/>
    <property type="project" value="UniProtKB-UniRule"/>
</dbReference>
<dbReference type="InterPro" id="IPR009019">
    <property type="entry name" value="KH_sf_prok-type"/>
</dbReference>
<dbReference type="PANTHER" id="PTHR42698">
    <property type="entry name" value="GTPASE ERA"/>
    <property type="match status" value="1"/>
</dbReference>
<sequence>MTKRCGYIALAGRPNAGKSTFLNAVLGEKVSIVSDKPQTTRNRILGVYHGDDLQIGFFDLPGIHKPNHAMNRVMMRLVNQGVGDADLILHFIDVSVPLGSGDRFVHEMLGKLDIPIIVVANKMDLVNKSKVLPTLDTIHKEFQPKELIPISAKTGDNRDHLMSIIASYLPEGEFLFQDDMLTDQPIRFMAQELIREKILHYTREELPHAAAVAIESFQYDEARETYEIGAVIYIEKASQRRIVLGQQGSMISKIRRGAQRSLHELLKKPVELDLFVKVSENWRNNDRFLGEINLK</sequence>
<keyword evidence="6" id="KW-0472">Membrane</keyword>
<evidence type="ECO:0000256" key="1">
    <source>
        <dbReference type="ARBA" id="ARBA00007921"/>
    </source>
</evidence>
<comment type="function">
    <text evidence="6">An essential GTPase that binds both GDP and GTP, with rapid nucleotide exchange. Plays a role in 16S rRNA processing and 30S ribosomal subunit biogenesis and possibly also in cell cycle regulation and energy metabolism.</text>
</comment>
<feature type="domain" description="Era-type G" evidence="10">
    <location>
        <begin position="4"/>
        <end position="171"/>
    </location>
</feature>
<comment type="similarity">
    <text evidence="1 6 7 8">Belongs to the TRAFAC class TrmE-Era-EngA-EngB-Septin-like GTPase superfamily. Era GTPase family.</text>
</comment>
<dbReference type="InterPro" id="IPR015946">
    <property type="entry name" value="KH_dom-like_a/b"/>
</dbReference>
<keyword evidence="3 6" id="KW-0547">Nucleotide-binding</keyword>
<evidence type="ECO:0000256" key="5">
    <source>
        <dbReference type="ARBA" id="ARBA00023134"/>
    </source>
</evidence>
<dbReference type="InterPro" id="IPR027417">
    <property type="entry name" value="P-loop_NTPase"/>
</dbReference>
<evidence type="ECO:0000256" key="2">
    <source>
        <dbReference type="ARBA" id="ARBA00020484"/>
    </source>
</evidence>
<dbReference type="PANTHER" id="PTHR42698:SF1">
    <property type="entry name" value="GTPASE ERA, MITOCHONDRIAL"/>
    <property type="match status" value="1"/>
</dbReference>
<dbReference type="KEGG" id="scor:J3U87_27035"/>
<dbReference type="NCBIfam" id="TIGR00436">
    <property type="entry name" value="era"/>
    <property type="match status" value="1"/>
</dbReference>
<feature type="region of interest" description="G1" evidence="7">
    <location>
        <begin position="12"/>
        <end position="19"/>
    </location>
</feature>
<dbReference type="AlphaFoldDB" id="A0A8A4TID4"/>
<feature type="region of interest" description="G5" evidence="7">
    <location>
        <begin position="150"/>
        <end position="152"/>
    </location>
</feature>
<dbReference type="Pfam" id="PF07650">
    <property type="entry name" value="KH_2"/>
    <property type="match status" value="1"/>
</dbReference>
<feature type="binding site" evidence="6">
    <location>
        <begin position="121"/>
        <end position="124"/>
    </location>
    <ligand>
        <name>GTP</name>
        <dbReference type="ChEBI" id="CHEBI:37565"/>
    </ligand>
</feature>
<keyword evidence="5 6" id="KW-0342">GTP-binding</keyword>